<dbReference type="InterPro" id="IPR040260">
    <property type="entry name" value="RFA2-like"/>
</dbReference>
<accession>A0A438KI10</accession>
<evidence type="ECO:0000313" key="10">
    <source>
        <dbReference type="EMBL" id="RVX20839.1"/>
    </source>
</evidence>
<dbReference type="GO" id="GO:0003677">
    <property type="term" value="F:DNA binding"/>
    <property type="evidence" value="ECO:0007669"/>
    <property type="project" value="UniProtKB-KW"/>
</dbReference>
<keyword evidence="6" id="KW-0238">DNA-binding</keyword>
<evidence type="ECO:0000256" key="1">
    <source>
        <dbReference type="ARBA" id="ARBA00004123"/>
    </source>
</evidence>
<dbReference type="Gene3D" id="2.40.50.140">
    <property type="entry name" value="Nucleic acid-binding proteins"/>
    <property type="match status" value="1"/>
</dbReference>
<dbReference type="Proteomes" id="UP000288805">
    <property type="component" value="Unassembled WGS sequence"/>
</dbReference>
<evidence type="ECO:0000256" key="2">
    <source>
        <dbReference type="ARBA" id="ARBA00004574"/>
    </source>
</evidence>
<comment type="subcellular location">
    <subcellularLocation>
        <location evidence="2">Chromosome</location>
        <location evidence="2">Telomere</location>
    </subcellularLocation>
    <subcellularLocation>
        <location evidence="1">Nucleus</location>
    </subcellularLocation>
</comment>
<dbReference type="EMBL" id="QGNW01000006">
    <property type="protein sequence ID" value="RVX20839.1"/>
    <property type="molecule type" value="Genomic_DNA"/>
</dbReference>
<evidence type="ECO:0000256" key="7">
    <source>
        <dbReference type="ARBA" id="ARBA00023242"/>
    </source>
</evidence>
<dbReference type="GO" id="GO:0005634">
    <property type="term" value="C:nucleus"/>
    <property type="evidence" value="ECO:0007669"/>
    <property type="project" value="UniProtKB-SubCell"/>
</dbReference>
<dbReference type="GO" id="GO:0000781">
    <property type="term" value="C:chromosome, telomeric region"/>
    <property type="evidence" value="ECO:0007669"/>
    <property type="project" value="UniProtKB-SubCell"/>
</dbReference>
<name>A0A438KI10_VITVI</name>
<gene>
    <name evidence="10" type="primary">STN1_1</name>
    <name evidence="10" type="ORF">CK203_002590</name>
</gene>
<evidence type="ECO:0000256" key="6">
    <source>
        <dbReference type="ARBA" id="ARBA00023125"/>
    </source>
</evidence>
<reference evidence="10 11" key="1">
    <citation type="journal article" date="2018" name="PLoS Genet.">
        <title>Population sequencing reveals clonal diversity and ancestral inbreeding in the grapevine cultivar Chardonnay.</title>
        <authorList>
            <person name="Roach M.J."/>
            <person name="Johnson D.L."/>
            <person name="Bohlmann J."/>
            <person name="van Vuuren H.J."/>
            <person name="Jones S.J."/>
            <person name="Pretorius I.S."/>
            <person name="Schmidt S.A."/>
            <person name="Borneman A.R."/>
        </authorList>
    </citation>
    <scope>NUCLEOTIDE SEQUENCE [LARGE SCALE GENOMIC DNA]</scope>
    <source>
        <strain evidence="11">cv. Chardonnay</strain>
        <tissue evidence="10">Leaf</tissue>
    </source>
</reference>
<dbReference type="Pfam" id="PF01336">
    <property type="entry name" value="tRNA_anti-codon"/>
    <property type="match status" value="1"/>
</dbReference>
<evidence type="ECO:0000313" key="11">
    <source>
        <dbReference type="Proteomes" id="UP000288805"/>
    </source>
</evidence>
<feature type="domain" description="OB" evidence="9">
    <location>
        <begin position="65"/>
        <end position="152"/>
    </location>
</feature>
<proteinExistence type="predicted"/>
<evidence type="ECO:0000259" key="9">
    <source>
        <dbReference type="Pfam" id="PF01336"/>
    </source>
</evidence>
<evidence type="ECO:0000256" key="4">
    <source>
        <dbReference type="ARBA" id="ARBA00022454"/>
    </source>
</evidence>
<sequence length="182" mass="20458">MSMASCFNPCFEKLSVNHEQPTVQYSRQAARIRSSLPHPNSFAFILGSNLLLSQGTPLSRAETLGTVTSRELKPHKFLKFTVDDGTGCVPCVLWLNHLSSPYFSRRNPADVRLIADLAEYQASEVKLGVLVRVRGRITAYRGTVQITVSNVIVERDPNMEILHWLDCIKLARKCYDVMPHGK</sequence>
<keyword evidence="7" id="KW-0539">Nucleus</keyword>
<dbReference type="InterPro" id="IPR012340">
    <property type="entry name" value="NA-bd_OB-fold"/>
</dbReference>
<keyword evidence="4" id="KW-0158">Chromosome</keyword>
<evidence type="ECO:0000256" key="3">
    <source>
        <dbReference type="ARBA" id="ARBA00017411"/>
    </source>
</evidence>
<dbReference type="InterPro" id="IPR004365">
    <property type="entry name" value="NA-bd_OB_tRNA"/>
</dbReference>
<organism evidence="10 11">
    <name type="scientific">Vitis vinifera</name>
    <name type="common">Grape</name>
    <dbReference type="NCBI Taxonomy" id="29760"/>
    <lineage>
        <taxon>Eukaryota</taxon>
        <taxon>Viridiplantae</taxon>
        <taxon>Streptophyta</taxon>
        <taxon>Embryophyta</taxon>
        <taxon>Tracheophyta</taxon>
        <taxon>Spermatophyta</taxon>
        <taxon>Magnoliopsida</taxon>
        <taxon>eudicotyledons</taxon>
        <taxon>Gunneridae</taxon>
        <taxon>Pentapetalae</taxon>
        <taxon>rosids</taxon>
        <taxon>Vitales</taxon>
        <taxon>Vitaceae</taxon>
        <taxon>Viteae</taxon>
        <taxon>Vitis</taxon>
    </lineage>
</organism>
<keyword evidence="5" id="KW-0779">Telomere</keyword>
<evidence type="ECO:0000256" key="5">
    <source>
        <dbReference type="ARBA" id="ARBA00022895"/>
    </source>
</evidence>
<protein>
    <recommendedName>
        <fullName evidence="3">CST complex subunit STN1</fullName>
    </recommendedName>
    <alternativeName>
        <fullName evidence="8">Suppressor of cdc thirteen homolog</fullName>
    </alternativeName>
</protein>
<evidence type="ECO:0000256" key="8">
    <source>
        <dbReference type="ARBA" id="ARBA00030039"/>
    </source>
</evidence>
<dbReference type="PANTHER" id="PTHR13989">
    <property type="entry name" value="REPLICATION PROTEIN A-RELATED"/>
    <property type="match status" value="1"/>
</dbReference>
<comment type="caution">
    <text evidence="10">The sequence shown here is derived from an EMBL/GenBank/DDBJ whole genome shotgun (WGS) entry which is preliminary data.</text>
</comment>
<dbReference type="AlphaFoldDB" id="A0A438KI10"/>
<dbReference type="PANTHER" id="PTHR13989:SF33">
    <property type="entry name" value="CST COMPLEX SUBUNIT STN1"/>
    <property type="match status" value="1"/>
</dbReference>
<dbReference type="SUPFAM" id="SSF50249">
    <property type="entry name" value="Nucleic acid-binding proteins"/>
    <property type="match status" value="1"/>
</dbReference>